<dbReference type="Pfam" id="PF01041">
    <property type="entry name" value="DegT_DnrJ_EryC1"/>
    <property type="match status" value="1"/>
</dbReference>
<dbReference type="AlphaFoldDB" id="A0A2N9BKK3"/>
<evidence type="ECO:0000313" key="8">
    <source>
        <dbReference type="Proteomes" id="UP000235464"/>
    </source>
</evidence>
<reference evidence="8" key="1">
    <citation type="submission" date="2017-11" db="EMBL/GenBank/DDBJ databases">
        <authorList>
            <person name="Wibberg D."/>
        </authorList>
    </citation>
    <scope>NUCLEOTIDE SEQUENCE [LARGE SCALE GENOMIC DNA]</scope>
</reference>
<evidence type="ECO:0000256" key="4">
    <source>
        <dbReference type="PIRSR" id="PIRSR000390-2"/>
    </source>
</evidence>
<dbReference type="Gene3D" id="3.40.640.10">
    <property type="entry name" value="Type I PLP-dependent aspartate aminotransferase-like (Major domain)"/>
    <property type="match status" value="1"/>
</dbReference>
<dbReference type="InterPro" id="IPR015421">
    <property type="entry name" value="PyrdxlP-dep_Trfase_major"/>
</dbReference>
<evidence type="ECO:0000313" key="7">
    <source>
        <dbReference type="EMBL" id="SOR83894.1"/>
    </source>
</evidence>
<keyword evidence="8" id="KW-1185">Reference proteome</keyword>
<dbReference type="CDD" id="cd00616">
    <property type="entry name" value="AHBA_syn"/>
    <property type="match status" value="1"/>
</dbReference>
<gene>
    <name evidence="7" type="primary">fdtB</name>
    <name evidence="7" type="ORF">SCNRRL3882_7340</name>
</gene>
<evidence type="ECO:0000256" key="5">
    <source>
        <dbReference type="RuleBase" id="RU004508"/>
    </source>
</evidence>
<name>A0A2N9BKK3_STRCX</name>
<dbReference type="GO" id="GO:0030170">
    <property type="term" value="F:pyridoxal phosphate binding"/>
    <property type="evidence" value="ECO:0007669"/>
    <property type="project" value="TreeGrafter"/>
</dbReference>
<evidence type="ECO:0000256" key="3">
    <source>
        <dbReference type="PIRSR" id="PIRSR000390-1"/>
    </source>
</evidence>
<dbReference type="PANTHER" id="PTHR30244">
    <property type="entry name" value="TRANSAMINASE"/>
    <property type="match status" value="1"/>
</dbReference>
<dbReference type="InterPro" id="IPR000653">
    <property type="entry name" value="DegT/StrS_aminotransferase"/>
</dbReference>
<accession>A0A2N9BKK3</accession>
<dbReference type="GO" id="GO:0008483">
    <property type="term" value="F:transaminase activity"/>
    <property type="evidence" value="ECO:0007669"/>
    <property type="project" value="UniProtKB-KW"/>
</dbReference>
<dbReference type="Gene3D" id="3.90.1150.10">
    <property type="entry name" value="Aspartate Aminotransferase, domain 1"/>
    <property type="match status" value="1"/>
</dbReference>
<dbReference type="PIRSF" id="PIRSF000390">
    <property type="entry name" value="PLP_StrS"/>
    <property type="match status" value="1"/>
</dbReference>
<keyword evidence="7" id="KW-0032">Aminotransferase</keyword>
<dbReference type="EC" id="2.6.1.90" evidence="7"/>
<feature type="modified residue" description="N6-(pyridoxal phosphate)lysine" evidence="4">
    <location>
        <position position="219"/>
    </location>
</feature>
<evidence type="ECO:0000256" key="2">
    <source>
        <dbReference type="ARBA" id="ARBA00037999"/>
    </source>
</evidence>
<dbReference type="InterPro" id="IPR015424">
    <property type="entry name" value="PyrdxlP-dep_Trfase"/>
</dbReference>
<feature type="region of interest" description="Disordered" evidence="6">
    <location>
        <begin position="1"/>
        <end position="33"/>
    </location>
</feature>
<protein>
    <submittedName>
        <fullName evidence="7">dTDP-3-amino-3, 6-dideoxy-alpha-D-galactopyranosetransaminase</fullName>
        <ecNumber evidence="7">2.6.1.90</ecNumber>
    </submittedName>
</protein>
<comment type="similarity">
    <text evidence="2 5">Belongs to the DegT/DnrJ/EryC1 family.</text>
</comment>
<sequence length="417" mass="45234">MRLGATKGTMSSASPGPRDGRRGRATGTGHDTSVQVPFFTQARTFEALWPDIRSRLTEVLDDGKFSHGRQVARFEEALARWTGARYAVGVNSGTDALVLLLRACGLRPGDEVVVPAFTFVASASSVVLAGGRPVFADIDPVTYTIDPKSVADAVTPRTRVIMPVHLFCQMADMDALLDIAHHHRLTVVEDSAEAIGMRWNGVHAGLLGSGGVLSFFPTKTLGAIGDAGAILTDDPQLAETAAALRHHGRFGRTLAHFPGISNETTVNGVNSKMDDIQAAVLLAKLTRLHEDITRRARLAAAYTERLSGTPGVLRLPTVVPRTARTDPVFYVYLVEVERRDELAGYLAEHGVGTETYYPAPLHLQECFAHLGYRRGDFPHAERACERTVALPLYPDMSLDDVDTVCDLVRRFTTGRPA</sequence>
<dbReference type="EMBL" id="LT963352">
    <property type="protein sequence ID" value="SOR83894.1"/>
    <property type="molecule type" value="Genomic_DNA"/>
</dbReference>
<dbReference type="Proteomes" id="UP000235464">
    <property type="component" value="Chromosome I"/>
</dbReference>
<keyword evidence="1 4" id="KW-0663">Pyridoxal phosphate</keyword>
<organism evidence="7 8">
    <name type="scientific">Streptomyces chartreusis NRRL 3882</name>
    <dbReference type="NCBI Taxonomy" id="1079985"/>
    <lineage>
        <taxon>Bacteria</taxon>
        <taxon>Bacillati</taxon>
        <taxon>Actinomycetota</taxon>
        <taxon>Actinomycetes</taxon>
        <taxon>Kitasatosporales</taxon>
        <taxon>Streptomycetaceae</taxon>
        <taxon>Streptomyces</taxon>
    </lineage>
</organism>
<feature type="active site" description="Proton acceptor" evidence="3">
    <location>
        <position position="219"/>
    </location>
</feature>
<dbReference type="SUPFAM" id="SSF53383">
    <property type="entry name" value="PLP-dependent transferases"/>
    <property type="match status" value="1"/>
</dbReference>
<dbReference type="GO" id="GO:0000271">
    <property type="term" value="P:polysaccharide biosynthetic process"/>
    <property type="evidence" value="ECO:0007669"/>
    <property type="project" value="TreeGrafter"/>
</dbReference>
<dbReference type="InterPro" id="IPR015422">
    <property type="entry name" value="PyrdxlP-dep_Trfase_small"/>
</dbReference>
<dbReference type="PANTHER" id="PTHR30244:SF36">
    <property type="entry name" value="3-OXO-GLUCOSE-6-PHOSPHATE:GLUTAMATE AMINOTRANSFERASE"/>
    <property type="match status" value="1"/>
</dbReference>
<keyword evidence="7" id="KW-0808">Transferase</keyword>
<evidence type="ECO:0000256" key="6">
    <source>
        <dbReference type="SAM" id="MobiDB-lite"/>
    </source>
</evidence>
<proteinExistence type="inferred from homology"/>
<evidence type="ECO:0000256" key="1">
    <source>
        <dbReference type="ARBA" id="ARBA00022898"/>
    </source>
</evidence>